<dbReference type="Proteomes" id="UP000286137">
    <property type="component" value="Unassembled WGS sequence"/>
</dbReference>
<dbReference type="EMBL" id="QRTJ01000032">
    <property type="protein sequence ID" value="RGQ63626.1"/>
    <property type="molecule type" value="Genomic_DNA"/>
</dbReference>
<accession>A0A2N5NR06</accession>
<dbReference type="GeneID" id="57434487"/>
<name>A0A2N5NR06_MEDGN</name>
<dbReference type="GO" id="GO:0030313">
    <property type="term" value="C:cell envelope"/>
    <property type="evidence" value="ECO:0007669"/>
    <property type="project" value="UniProtKB-SubCell"/>
</dbReference>
<dbReference type="EMBL" id="QRWQ01000010">
    <property type="protein sequence ID" value="RGT37820.1"/>
    <property type="molecule type" value="Genomic_DNA"/>
</dbReference>
<feature type="chain" id="PRO_5043159385" description="NEAT domain-containing protein" evidence="5">
    <location>
        <begin position="33"/>
        <end position="445"/>
    </location>
</feature>
<reference evidence="8" key="3">
    <citation type="submission" date="2020-02" db="EMBL/GenBank/DDBJ databases">
        <authorList>
            <person name="Littmann E."/>
            <person name="Sorbara M."/>
        </authorList>
    </citation>
    <scope>NUCLEOTIDE SEQUENCE</scope>
    <source>
        <strain evidence="8">MSK.11.9</strain>
        <strain evidence="7">MSK.22.53</strain>
    </source>
</reference>
<keyword evidence="4" id="KW-1133">Transmembrane helix</keyword>
<reference evidence="8" key="2">
    <citation type="journal article" date="2020" name="Cell Host Microbe">
        <title>Functional and Genomic Variation between Human-Derived Isolates of Lachnospiraceae Reveals Inter- and Intra-Species Diversity.</title>
        <authorList>
            <person name="Sorbara M.T."/>
            <person name="Littmann E.R."/>
            <person name="Fontana E."/>
            <person name="Moody T.U."/>
            <person name="Kohout C.E."/>
            <person name="Gjonbalaj M."/>
            <person name="Eaton V."/>
            <person name="Seok R."/>
            <person name="Leiner I.M."/>
            <person name="Pamer E.G."/>
        </authorList>
    </citation>
    <scope>NUCLEOTIDE SEQUENCE</scope>
    <source>
        <strain evidence="8">MSK.11.9</strain>
        <strain evidence="7">MSK.22.53</strain>
    </source>
</reference>
<keyword evidence="4" id="KW-0472">Membrane</keyword>
<dbReference type="InterPro" id="IPR037250">
    <property type="entry name" value="NEAT_dom_sf"/>
</dbReference>
<evidence type="ECO:0000313" key="11">
    <source>
        <dbReference type="Proteomes" id="UP000283834"/>
    </source>
</evidence>
<gene>
    <name evidence="10" type="ORF">DWX36_11130</name>
    <name evidence="9" type="ORF">DWY88_13395</name>
    <name evidence="7" type="ORF">G4958_15725</name>
    <name evidence="8" type="ORF">G4981_11000</name>
</gene>
<keyword evidence="2 5" id="KW-0732">Signal</keyword>
<dbReference type="RefSeq" id="WP_004843768.1">
    <property type="nucleotide sequence ID" value="NZ_CABKQB010000011.1"/>
</dbReference>
<sequence>MKWKKQGKKREIKALAFVLAAGMLLQPASVNASSESMKISADIVQEDQKPSYMVVVPSSVALGSLSTQTDTVQNYEVRIKTTDAKGTIEVSAPESGVLHNQENTLEFTNNFGKQQITADQVREANAAGGEQILQGALTIAAEEVSGAKAGNYTGTTTFTISYKQSDDSQDPDDGNEQPDIQNLEDGVYSVTGNVVKVDKVTASMADKAIVHTMKLTVKEGVYFLTMNFQGLTVGDKLGYLGTLRYYQTGYTTDARGNIQGTLSDVTVDSVQKNSDGSKVSDAYGTDYPDLVTFPLIPETLKDGYVPLQVVVPLMESISAGTGTQQMYVKLDWSTLKKTTEDDPSFTEDENHNNNNGGTNQNGGSSLNGGSTLKPGSSTLGSSSLKSGLSSSSLNGSSSLKNASSVKTGDELPYMWLCIAGLAVGILLCCGLLYRRKRKKTTGDGV</sequence>
<comment type="caution">
    <text evidence="8">The sequence shown here is derived from an EMBL/GenBank/DDBJ whole genome shotgun (WGS) entry which is preliminary data.</text>
</comment>
<evidence type="ECO:0000313" key="12">
    <source>
        <dbReference type="Proteomes" id="UP000286137"/>
    </source>
</evidence>
<evidence type="ECO:0000256" key="2">
    <source>
        <dbReference type="ARBA" id="ARBA00022729"/>
    </source>
</evidence>
<protein>
    <recommendedName>
        <fullName evidence="6">NEAT domain-containing protein</fullName>
    </recommendedName>
</protein>
<feature type="signal peptide" evidence="5">
    <location>
        <begin position="1"/>
        <end position="32"/>
    </location>
</feature>
<dbReference type="EMBL" id="JAAIRY010000019">
    <property type="protein sequence ID" value="NSI65797.1"/>
    <property type="molecule type" value="Genomic_DNA"/>
</dbReference>
<organism evidence="8 13">
    <name type="scientific">Mediterraneibacter gnavus</name>
    <name type="common">Ruminococcus gnavus</name>
    <dbReference type="NCBI Taxonomy" id="33038"/>
    <lineage>
        <taxon>Bacteria</taxon>
        <taxon>Bacillati</taxon>
        <taxon>Bacillota</taxon>
        <taxon>Clostridia</taxon>
        <taxon>Lachnospirales</taxon>
        <taxon>Lachnospiraceae</taxon>
        <taxon>Mediterraneibacter</taxon>
    </lineage>
</organism>
<evidence type="ECO:0000313" key="9">
    <source>
        <dbReference type="EMBL" id="RGQ63626.1"/>
    </source>
</evidence>
<dbReference type="CDD" id="cd06920">
    <property type="entry name" value="NEAT"/>
    <property type="match status" value="1"/>
</dbReference>
<feature type="region of interest" description="Disordered" evidence="3">
    <location>
        <begin position="338"/>
        <end position="404"/>
    </location>
</feature>
<dbReference type="InterPro" id="IPR006635">
    <property type="entry name" value="NEAT_dom"/>
</dbReference>
<evidence type="ECO:0000313" key="10">
    <source>
        <dbReference type="EMBL" id="RGT37820.1"/>
    </source>
</evidence>
<feature type="transmembrane region" description="Helical" evidence="4">
    <location>
        <begin position="413"/>
        <end position="433"/>
    </location>
</feature>
<keyword evidence="4" id="KW-0812">Transmembrane</keyword>
<feature type="compositionally biased region" description="Low complexity" evidence="3">
    <location>
        <begin position="352"/>
        <end position="404"/>
    </location>
</feature>
<feature type="compositionally biased region" description="Acidic residues" evidence="3">
    <location>
        <begin position="167"/>
        <end position="176"/>
    </location>
</feature>
<evidence type="ECO:0000256" key="1">
    <source>
        <dbReference type="ARBA" id="ARBA00004196"/>
    </source>
</evidence>
<evidence type="ECO:0000256" key="5">
    <source>
        <dbReference type="SAM" id="SignalP"/>
    </source>
</evidence>
<dbReference type="SUPFAM" id="SSF158911">
    <property type="entry name" value="NEAT domain-like"/>
    <property type="match status" value="1"/>
</dbReference>
<reference evidence="11 12" key="1">
    <citation type="submission" date="2018-08" db="EMBL/GenBank/DDBJ databases">
        <title>A genome reference for cultivated species of the human gut microbiota.</title>
        <authorList>
            <person name="Zou Y."/>
            <person name="Xue W."/>
            <person name="Luo G."/>
        </authorList>
    </citation>
    <scope>NUCLEOTIDE SEQUENCE [LARGE SCALE GENOMIC DNA]</scope>
    <source>
        <strain evidence="10 11">AF19-16AC</strain>
        <strain evidence="9 12">AF27-4BH</strain>
    </source>
</reference>
<evidence type="ECO:0000256" key="3">
    <source>
        <dbReference type="SAM" id="MobiDB-lite"/>
    </source>
</evidence>
<evidence type="ECO:0000313" key="8">
    <source>
        <dbReference type="EMBL" id="NSI65797.1"/>
    </source>
</evidence>
<dbReference type="Proteomes" id="UP001296581">
    <property type="component" value="Unassembled WGS sequence"/>
</dbReference>
<feature type="region of interest" description="Disordered" evidence="3">
    <location>
        <begin position="162"/>
        <end position="183"/>
    </location>
</feature>
<dbReference type="AlphaFoldDB" id="A0A2N5NR06"/>
<dbReference type="Proteomes" id="UP001296643">
    <property type="component" value="Unassembled WGS sequence"/>
</dbReference>
<evidence type="ECO:0000256" key="4">
    <source>
        <dbReference type="SAM" id="Phobius"/>
    </source>
</evidence>
<evidence type="ECO:0000313" key="7">
    <source>
        <dbReference type="EMBL" id="NSI20748.1"/>
    </source>
</evidence>
<evidence type="ECO:0000313" key="13">
    <source>
        <dbReference type="Proteomes" id="UP001296581"/>
    </source>
</evidence>
<dbReference type="Gene3D" id="2.60.40.1850">
    <property type="match status" value="1"/>
</dbReference>
<proteinExistence type="predicted"/>
<evidence type="ECO:0000259" key="6">
    <source>
        <dbReference type="PROSITE" id="PS50978"/>
    </source>
</evidence>
<dbReference type="EMBL" id="JAAIRM010000043">
    <property type="protein sequence ID" value="NSI20748.1"/>
    <property type="molecule type" value="Genomic_DNA"/>
</dbReference>
<dbReference type="SMART" id="SM00725">
    <property type="entry name" value="NEAT"/>
    <property type="match status" value="1"/>
</dbReference>
<feature type="domain" description="NEAT" evidence="6">
    <location>
        <begin position="183"/>
        <end position="348"/>
    </location>
</feature>
<dbReference type="PROSITE" id="PS50978">
    <property type="entry name" value="NEAT"/>
    <property type="match status" value="1"/>
</dbReference>
<dbReference type="Proteomes" id="UP000283834">
    <property type="component" value="Unassembled WGS sequence"/>
</dbReference>
<comment type="subcellular location">
    <subcellularLocation>
        <location evidence="1">Cell envelope</location>
    </subcellularLocation>
</comment>